<keyword evidence="5 6" id="KW-0472">Membrane</keyword>
<evidence type="ECO:0000256" key="4">
    <source>
        <dbReference type="ARBA" id="ARBA00022833"/>
    </source>
</evidence>
<evidence type="ECO:0000256" key="6">
    <source>
        <dbReference type="HAMAP-Rule" id="MF_01871"/>
    </source>
</evidence>
<dbReference type="RefSeq" id="WP_169927164.1">
    <property type="nucleotide sequence ID" value="NZ_CP012333.1"/>
</dbReference>
<dbReference type="STRING" id="1391654.AKJ09_00336"/>
<feature type="binding site" evidence="6">
    <location>
        <position position="350"/>
    </location>
    <ligand>
        <name>Zn(2+)</name>
        <dbReference type="ChEBI" id="CHEBI:29105"/>
    </ligand>
</feature>
<name>A0A0K1PJH3_9BACT</name>
<comment type="cofactor">
    <cofactor evidence="6">
        <name>Zn(2+)</name>
        <dbReference type="ChEBI" id="CHEBI:29105"/>
    </cofactor>
</comment>
<feature type="binding site" evidence="6">
    <location>
        <position position="542"/>
    </location>
    <ligand>
        <name>Zn(2+)</name>
        <dbReference type="ChEBI" id="CHEBI:29105"/>
    </ligand>
</feature>
<evidence type="ECO:0000313" key="8">
    <source>
        <dbReference type="Proteomes" id="UP000064967"/>
    </source>
</evidence>
<dbReference type="GO" id="GO:0008270">
    <property type="term" value="F:zinc ion binding"/>
    <property type="evidence" value="ECO:0007669"/>
    <property type="project" value="UniProtKB-UniRule"/>
</dbReference>
<dbReference type="PANTHER" id="PTHR38344">
    <property type="entry name" value="UPF0753 PROTEIN AQ_863"/>
    <property type="match status" value="1"/>
</dbReference>
<reference evidence="7 8" key="1">
    <citation type="submission" date="2015-08" db="EMBL/GenBank/DDBJ databases">
        <authorList>
            <person name="Babu N.S."/>
            <person name="Beckwith C.J."/>
            <person name="Beseler K.G."/>
            <person name="Brison A."/>
            <person name="Carone J.V."/>
            <person name="Caskin T.P."/>
            <person name="Diamond M."/>
            <person name="Durham M.E."/>
            <person name="Foxe J.M."/>
            <person name="Go M."/>
            <person name="Henderson B.A."/>
            <person name="Jones I.B."/>
            <person name="McGettigan J.A."/>
            <person name="Micheletti S.J."/>
            <person name="Nasrallah M.E."/>
            <person name="Ortiz D."/>
            <person name="Piller C.R."/>
            <person name="Privatt S.R."/>
            <person name="Schneider S.L."/>
            <person name="Sharp S."/>
            <person name="Smith T.C."/>
            <person name="Stanton J.D."/>
            <person name="Ullery H.E."/>
            <person name="Wilson R.J."/>
            <person name="Serrano M.G."/>
            <person name="Buck G."/>
            <person name="Lee V."/>
            <person name="Wang Y."/>
            <person name="Carvalho R."/>
            <person name="Voegtly L."/>
            <person name="Shi R."/>
            <person name="Duckworth R."/>
            <person name="Johnson A."/>
            <person name="Loviza R."/>
            <person name="Walstead R."/>
            <person name="Shah Z."/>
            <person name="Kiflezghi M."/>
            <person name="Wade K."/>
            <person name="Ball S.L."/>
            <person name="Bradley K.W."/>
            <person name="Asai D.J."/>
            <person name="Bowman C.A."/>
            <person name="Russell D.A."/>
            <person name="Pope W.H."/>
            <person name="Jacobs-Sera D."/>
            <person name="Hendrix R.W."/>
            <person name="Hatfull G.F."/>
        </authorList>
    </citation>
    <scope>NUCLEOTIDE SEQUENCE [LARGE SCALE GENOMIC DNA]</scope>
    <source>
        <strain evidence="7 8">DSM 27648</strain>
    </source>
</reference>
<dbReference type="HAMAP" id="MF_01871">
    <property type="entry name" value="DabA"/>
    <property type="match status" value="1"/>
</dbReference>
<dbReference type="GO" id="GO:0005886">
    <property type="term" value="C:plasma membrane"/>
    <property type="evidence" value="ECO:0007669"/>
    <property type="project" value="UniProtKB-SubCell"/>
</dbReference>
<dbReference type="PATRIC" id="fig|1391654.3.peg.354"/>
<evidence type="ECO:0000256" key="2">
    <source>
        <dbReference type="ARBA" id="ARBA00022475"/>
    </source>
</evidence>
<feature type="binding site" evidence="6">
    <location>
        <position position="527"/>
    </location>
    <ligand>
        <name>Zn(2+)</name>
        <dbReference type="ChEBI" id="CHEBI:29105"/>
    </ligand>
</feature>
<dbReference type="PANTHER" id="PTHR38344:SF1">
    <property type="entry name" value="INORGANIC CARBON TRANSPORTER SUBUNIT DABA-RELATED"/>
    <property type="match status" value="1"/>
</dbReference>
<dbReference type="Proteomes" id="UP000064967">
    <property type="component" value="Chromosome"/>
</dbReference>
<feature type="binding site" evidence="6">
    <location>
        <position position="352"/>
    </location>
    <ligand>
        <name>Zn(2+)</name>
        <dbReference type="ChEBI" id="CHEBI:29105"/>
    </ligand>
</feature>
<dbReference type="AlphaFoldDB" id="A0A0K1PJH3"/>
<keyword evidence="1 6" id="KW-0813">Transport</keyword>
<evidence type="ECO:0000256" key="3">
    <source>
        <dbReference type="ARBA" id="ARBA00022723"/>
    </source>
</evidence>
<evidence type="ECO:0000256" key="1">
    <source>
        <dbReference type="ARBA" id="ARBA00022448"/>
    </source>
</evidence>
<keyword evidence="2 6" id="KW-1003">Cell membrane</keyword>
<sequence>MLNGNRARVEEALPDIAPRSDSRESITLKEAAERACSRIAPSWPLDRFAAVNPFWARTDKPVTQVAGELAALSGARMLMPRAWYAQEWRAGRLRPEHLREAIAQSGAAITEEHLSGLLRIDEPKAPRRPLVVDVMETRCRRELEVSWRDYVVERISRFCASYFDDGQAQVRPVREGGLYASWREQAQGDWGPSLFMGLSDYRSTVRSLPNTADEMLAVASSDLGVPANEREAYLSALLLDINGWASWCAYRRWMARLAAKDDDTIYELLAIRAAWEWIVFRAGGEELRVEWGHAVASWPTFDRVAHSARADDWFLQSAVEIAWMSEVSRKLPEGFGVTRPERPTVQAVFCLDVRSEVFRRALEVQSPNIQTLSCAGFFGIPIEYAPLAADSARPQLPGLLAPKYRVTDTVVSKSLEDTRRSRLQASHAWKAFKQSSLSSFAFVDAMGLFFAGKLFGETFGRWWTRQVDEHEHAGLTPLEDTARTPRITSRLDGTPLPFEERCQLAEGVLRAMSLTRGFARLVLLVGHGAATRNNPYAAGLDCGACCGQTGEVNARAAAALLNDADIRAGLASRGIEIPTTTRFVAALHNTTTDDVSLFEEESALPTHGPDLTELRTTLERASTTARRERAPKLGLGSLSDAELHAAVIERTKNWAEVRPEWGLAGNATFIIAPRERSRHLDLGGRGFLQEYRFEEDADFAVLEQLMTGPMVVSHWINFQYYASTVDNMRYGSGNKLLHNVVGGHLGVFEGNGGDLRIGLSIQSLHDGERWVHPPLRLSVFIEAPRSAIDRLLEKHPHVGALVDNEWLHLFQLDTETRAVFARRNTGWTPVAS</sequence>
<evidence type="ECO:0000256" key="5">
    <source>
        <dbReference type="ARBA" id="ARBA00023136"/>
    </source>
</evidence>
<dbReference type="KEGG" id="llu:AKJ09_00336"/>
<protein>
    <recommendedName>
        <fullName evidence="6">Probable inorganic carbon transporter subunit DabA</fullName>
    </recommendedName>
</protein>
<dbReference type="Pfam" id="PF10070">
    <property type="entry name" value="DabA"/>
    <property type="match status" value="1"/>
</dbReference>
<dbReference type="InterPro" id="IPR018752">
    <property type="entry name" value="DabA"/>
</dbReference>
<comment type="function">
    <text evidence="6">Part of an energy-coupled inorganic carbon pump.</text>
</comment>
<organism evidence="7 8">
    <name type="scientific">Labilithrix luteola</name>
    <dbReference type="NCBI Taxonomy" id="1391654"/>
    <lineage>
        <taxon>Bacteria</taxon>
        <taxon>Pseudomonadati</taxon>
        <taxon>Myxococcota</taxon>
        <taxon>Polyangia</taxon>
        <taxon>Polyangiales</taxon>
        <taxon>Labilitrichaceae</taxon>
        <taxon>Labilithrix</taxon>
    </lineage>
</organism>
<keyword evidence="8" id="KW-1185">Reference proteome</keyword>
<proteinExistence type="inferred from homology"/>
<comment type="similarity">
    <text evidence="6">Belongs to the inorganic carbon transporter (TC 9.A.2) DabA family.</text>
</comment>
<keyword evidence="3 6" id="KW-0479">Metal-binding</keyword>
<gene>
    <name evidence="6" type="primary">dabA</name>
    <name evidence="7" type="ORF">AKJ09_00336</name>
</gene>
<accession>A0A0K1PJH3</accession>
<keyword evidence="4 6" id="KW-0862">Zinc</keyword>
<evidence type="ECO:0000313" key="7">
    <source>
        <dbReference type="EMBL" id="AKU93672.1"/>
    </source>
</evidence>
<comment type="subunit">
    <text evidence="6">Forms a complex with DabB.</text>
</comment>
<comment type="subcellular location">
    <subcellularLocation>
        <location evidence="6">Cell membrane</location>
        <topology evidence="6">Peripheral membrane protein</topology>
    </subcellularLocation>
</comment>
<dbReference type="EMBL" id="CP012333">
    <property type="protein sequence ID" value="AKU93672.1"/>
    <property type="molecule type" value="Genomic_DNA"/>
</dbReference>